<feature type="compositionally biased region" description="Low complexity" evidence="1">
    <location>
        <begin position="52"/>
        <end position="85"/>
    </location>
</feature>
<feature type="region of interest" description="Disordered" evidence="1">
    <location>
        <begin position="341"/>
        <end position="376"/>
    </location>
</feature>
<dbReference type="AlphaFoldDB" id="A0AAD5R3P9"/>
<dbReference type="EMBL" id="JAHQIW010006386">
    <property type="protein sequence ID" value="KAJ1369016.1"/>
    <property type="molecule type" value="Genomic_DNA"/>
</dbReference>
<sequence length="404" mass="43862">MLHPNGLTSLSTKAAIKGLQYGVTLSTGPAKGMEPGKPPCLLLPTVCVSGSKTSSSVEQPSTSSCSVSSSDVVTSSSSRQTTSLPPSTPAQVDIISPKPRVPVTSNAVIFHRWYAYRDERTSSSSSDSGIANLQFSPPHLVPLAVMALSPPGLSPLNVKDSAFSTPSKEPNNTNRFTFDHVPFQNLSSDQLEPIEITSAFELPSSSRKDPGRLKDALMAVRRHKDVRHPILQRKDSVIQSTRRGDPSQFLLLSYGFDEVRTFFPLILSSLIHAQIGRTESLPIFHKSANQLSISVPETSLDTVYSGTLLLFSSTRNTVASPSLSSPLSSAETYRLAASPSYMGLSPTQRSETSIKSDFQKSPESLSSEPQGDDDEKKQYYCSICRKDFKRPDILSRLARLAVKP</sequence>
<comment type="caution">
    <text evidence="2">The sequence shown here is derived from an EMBL/GenBank/DDBJ whole genome shotgun (WGS) entry which is preliminary data.</text>
</comment>
<evidence type="ECO:0000256" key="1">
    <source>
        <dbReference type="SAM" id="MobiDB-lite"/>
    </source>
</evidence>
<keyword evidence="3" id="KW-1185">Reference proteome</keyword>
<feature type="region of interest" description="Disordered" evidence="1">
    <location>
        <begin position="52"/>
        <end position="95"/>
    </location>
</feature>
<evidence type="ECO:0000313" key="3">
    <source>
        <dbReference type="Proteomes" id="UP001196413"/>
    </source>
</evidence>
<protein>
    <submittedName>
        <fullName evidence="2">Uncharacterized protein</fullName>
    </submittedName>
</protein>
<accession>A0AAD5R3P9</accession>
<name>A0AAD5R3P9_PARTN</name>
<organism evidence="2 3">
    <name type="scientific">Parelaphostrongylus tenuis</name>
    <name type="common">Meningeal worm</name>
    <dbReference type="NCBI Taxonomy" id="148309"/>
    <lineage>
        <taxon>Eukaryota</taxon>
        <taxon>Metazoa</taxon>
        <taxon>Ecdysozoa</taxon>
        <taxon>Nematoda</taxon>
        <taxon>Chromadorea</taxon>
        <taxon>Rhabditida</taxon>
        <taxon>Rhabditina</taxon>
        <taxon>Rhabditomorpha</taxon>
        <taxon>Strongyloidea</taxon>
        <taxon>Metastrongylidae</taxon>
        <taxon>Parelaphostrongylus</taxon>
    </lineage>
</organism>
<reference evidence="2" key="1">
    <citation type="submission" date="2021-06" db="EMBL/GenBank/DDBJ databases">
        <title>Parelaphostrongylus tenuis whole genome reference sequence.</title>
        <authorList>
            <person name="Garwood T.J."/>
            <person name="Larsen P.A."/>
            <person name="Fountain-Jones N.M."/>
            <person name="Garbe J.R."/>
            <person name="Macchietto M.G."/>
            <person name="Kania S.A."/>
            <person name="Gerhold R.W."/>
            <person name="Richards J.E."/>
            <person name="Wolf T.M."/>
        </authorList>
    </citation>
    <scope>NUCLEOTIDE SEQUENCE</scope>
    <source>
        <strain evidence="2">MNPRO001-30</strain>
        <tissue evidence="2">Meninges</tissue>
    </source>
</reference>
<gene>
    <name evidence="2" type="ORF">KIN20_030390</name>
</gene>
<proteinExistence type="predicted"/>
<evidence type="ECO:0000313" key="2">
    <source>
        <dbReference type="EMBL" id="KAJ1369016.1"/>
    </source>
</evidence>
<dbReference type="Proteomes" id="UP001196413">
    <property type="component" value="Unassembled WGS sequence"/>
</dbReference>